<evidence type="ECO:0000256" key="4">
    <source>
        <dbReference type="ARBA" id="ARBA00023125"/>
    </source>
</evidence>
<feature type="region of interest" description="Disordered" evidence="6">
    <location>
        <begin position="424"/>
        <end position="475"/>
    </location>
</feature>
<organism evidence="8 9">
    <name type="scientific">Nelumbo nucifera</name>
    <name type="common">Sacred lotus</name>
    <dbReference type="NCBI Taxonomy" id="4432"/>
    <lineage>
        <taxon>Eukaryota</taxon>
        <taxon>Viridiplantae</taxon>
        <taxon>Streptophyta</taxon>
        <taxon>Embryophyta</taxon>
        <taxon>Tracheophyta</taxon>
        <taxon>Spermatophyta</taxon>
        <taxon>Magnoliopsida</taxon>
        <taxon>Proteales</taxon>
        <taxon>Nelumbonaceae</taxon>
        <taxon>Nelumbo</taxon>
    </lineage>
</organism>
<dbReference type="InterPro" id="IPR000571">
    <property type="entry name" value="Znf_CCCH"/>
</dbReference>
<feature type="domain" description="C3H1-type" evidence="7">
    <location>
        <begin position="140"/>
        <end position="168"/>
    </location>
</feature>
<keyword evidence="1 5" id="KW-0479">Metal-binding</keyword>
<keyword evidence="8" id="KW-1185">Reference proteome</keyword>
<dbReference type="InParanoid" id="A0A1U7Z4X6"/>
<reference evidence="9" key="1">
    <citation type="submission" date="2025-08" db="UniProtKB">
        <authorList>
            <consortium name="RefSeq"/>
        </authorList>
    </citation>
    <scope>IDENTIFICATION</scope>
</reference>
<feature type="zinc finger region" description="C3H1-type" evidence="5">
    <location>
        <begin position="94"/>
        <end position="122"/>
    </location>
</feature>
<dbReference type="Gene3D" id="4.10.1000.10">
    <property type="entry name" value="Zinc finger, CCCH-type"/>
    <property type="match status" value="2"/>
</dbReference>
<dbReference type="FunFam" id="4.10.1000.10:FF:000030">
    <property type="entry name" value="CCCH type zinc finger protein"/>
    <property type="match status" value="1"/>
</dbReference>
<dbReference type="STRING" id="4432.A0A1U7Z4X6"/>
<evidence type="ECO:0000313" key="9">
    <source>
        <dbReference type="RefSeq" id="XP_010241841.1"/>
    </source>
</evidence>
<feature type="domain" description="C3H1-type" evidence="7">
    <location>
        <begin position="48"/>
        <end position="76"/>
    </location>
</feature>
<evidence type="ECO:0000256" key="6">
    <source>
        <dbReference type="SAM" id="MobiDB-lite"/>
    </source>
</evidence>
<dbReference type="Pfam" id="PF00642">
    <property type="entry name" value="zf-CCCH"/>
    <property type="match status" value="5"/>
</dbReference>
<dbReference type="InterPro" id="IPR050974">
    <property type="entry name" value="Plant_ZF_CCCH"/>
</dbReference>
<dbReference type="GeneID" id="104586343"/>
<dbReference type="Gene3D" id="2.30.30.1190">
    <property type="match status" value="1"/>
</dbReference>
<evidence type="ECO:0000256" key="1">
    <source>
        <dbReference type="ARBA" id="ARBA00022723"/>
    </source>
</evidence>
<dbReference type="OrthoDB" id="411372at2759"/>
<dbReference type="AlphaFoldDB" id="A0A1U7Z4X6"/>
<feature type="zinc finger region" description="C3H1-type" evidence="5">
    <location>
        <begin position="48"/>
        <end position="76"/>
    </location>
</feature>
<dbReference type="PANTHER" id="PTHR12506">
    <property type="entry name" value="PROTEIN PHOSPHATASE RELATED"/>
    <property type="match status" value="1"/>
</dbReference>
<dbReference type="Proteomes" id="UP000189703">
    <property type="component" value="Unplaced"/>
</dbReference>
<dbReference type="PROSITE" id="PS50103">
    <property type="entry name" value="ZF_C3H1"/>
    <property type="match status" value="5"/>
</dbReference>
<dbReference type="FunCoup" id="A0A1U7Z4X6">
    <property type="interactions" value="1422"/>
</dbReference>
<dbReference type="KEGG" id="nnu:104586343"/>
<keyword evidence="2 5" id="KW-0863">Zinc-finger</keyword>
<dbReference type="GO" id="GO:0003677">
    <property type="term" value="F:DNA binding"/>
    <property type="evidence" value="ECO:0007669"/>
    <property type="project" value="UniProtKB-KW"/>
</dbReference>
<accession>A0A1U7Z4X6</accession>
<dbReference type="SMART" id="SM00356">
    <property type="entry name" value="ZnF_C3H1"/>
    <property type="match status" value="5"/>
</dbReference>
<gene>
    <name evidence="9" type="primary">LOC104586343</name>
</gene>
<dbReference type="OMA" id="TRVEGSM"/>
<evidence type="ECO:0000256" key="2">
    <source>
        <dbReference type="ARBA" id="ARBA00022771"/>
    </source>
</evidence>
<feature type="domain" description="C3H1-type" evidence="7">
    <location>
        <begin position="342"/>
        <end position="370"/>
    </location>
</feature>
<feature type="compositionally biased region" description="Low complexity" evidence="6">
    <location>
        <begin position="425"/>
        <end position="442"/>
    </location>
</feature>
<feature type="domain" description="C3H1-type" evidence="7">
    <location>
        <begin position="296"/>
        <end position="324"/>
    </location>
</feature>
<dbReference type="GO" id="GO:0003729">
    <property type="term" value="F:mRNA binding"/>
    <property type="evidence" value="ECO:0000318"/>
    <property type="project" value="GO_Central"/>
</dbReference>
<name>A0A1U7Z4X6_NELNU</name>
<keyword evidence="3 5" id="KW-0862">Zinc</keyword>
<protein>
    <submittedName>
        <fullName evidence="9">Zinc finger CCCH domain-containing protein 32-like</fullName>
    </submittedName>
</protein>
<feature type="compositionally biased region" description="Low complexity" evidence="6">
    <location>
        <begin position="452"/>
        <end position="468"/>
    </location>
</feature>
<keyword evidence="4" id="KW-0238">DNA-binding</keyword>
<sequence>MEMYGRNPAMEGSQSDPPVDWNSPGAQTGLEEPMWQMGLVSRDSYPERPNEPDCVYYMRTGFCGYGARCRYNHPRDRSAVLGSARPGGVEYPERVGQPVCQYFMKTGTCKFGASCKYHHPRHGGGSVSPVSLNYHGYPLRPGEKECSYYVKTGQCKFGVTCKFHHPQPAGSSVPAPASSFYPMVQSPSVPSQQYGGVAANWQVARPPLLPGSYVQGAYGHVLLSPGMVSVPGWSPYPAPVSPVASPGTQPTVGGGPLYGVTQLSPSAPAYAGPYPPLPSSAGPSSSSQKEHVYPERPGHPECQYYMRTGECKFGSSCKYHHPPEWITPKTNCILSPIGLPLRSGASPCAFYTQYGICKFGPTCKFDHPMGSLSYSPSASSLADMPVAPYPVGSSLATLAPSSSSSELRPEFILVSKDSFSTRIQSSENTSSGSVGSIFSKSGPVPHSAIQPSGQTSTSSSGSSSTVHGSEARSSR</sequence>
<dbReference type="RefSeq" id="XP_010241841.1">
    <property type="nucleotide sequence ID" value="XM_010243539.2"/>
</dbReference>
<dbReference type="InterPro" id="IPR036855">
    <property type="entry name" value="Znf_CCCH_sf"/>
</dbReference>
<feature type="zinc finger region" description="C3H1-type" evidence="5">
    <location>
        <begin position="296"/>
        <end position="324"/>
    </location>
</feature>
<evidence type="ECO:0000313" key="8">
    <source>
        <dbReference type="Proteomes" id="UP000189703"/>
    </source>
</evidence>
<evidence type="ECO:0000256" key="3">
    <source>
        <dbReference type="ARBA" id="ARBA00022833"/>
    </source>
</evidence>
<feature type="zinc finger region" description="C3H1-type" evidence="5">
    <location>
        <begin position="140"/>
        <end position="168"/>
    </location>
</feature>
<feature type="domain" description="C3H1-type" evidence="7">
    <location>
        <begin position="94"/>
        <end position="122"/>
    </location>
</feature>
<dbReference type="GO" id="GO:0008270">
    <property type="term" value="F:zinc ion binding"/>
    <property type="evidence" value="ECO:0007669"/>
    <property type="project" value="UniProtKB-KW"/>
</dbReference>
<feature type="region of interest" description="Disordered" evidence="6">
    <location>
        <begin position="1"/>
        <end position="27"/>
    </location>
</feature>
<dbReference type="SUPFAM" id="SSF90229">
    <property type="entry name" value="CCCH zinc finger"/>
    <property type="match status" value="5"/>
</dbReference>
<dbReference type="PANTHER" id="PTHR12506:SF41">
    <property type="entry name" value="ZINC FINGER CCCH DOMAIN-CONTAINING PROTEIN 58"/>
    <property type="match status" value="1"/>
</dbReference>
<feature type="zinc finger region" description="C3H1-type" evidence="5">
    <location>
        <begin position="342"/>
        <end position="370"/>
    </location>
</feature>
<evidence type="ECO:0000256" key="5">
    <source>
        <dbReference type="PROSITE-ProRule" id="PRU00723"/>
    </source>
</evidence>
<feature type="region of interest" description="Disordered" evidence="6">
    <location>
        <begin position="274"/>
        <end position="294"/>
    </location>
</feature>
<dbReference type="eggNOG" id="KOG1677">
    <property type="taxonomic scope" value="Eukaryota"/>
</dbReference>
<evidence type="ECO:0000259" key="7">
    <source>
        <dbReference type="PROSITE" id="PS50103"/>
    </source>
</evidence>
<proteinExistence type="predicted"/>